<dbReference type="GeneID" id="8574911"/>
<dbReference type="GO" id="GO:0046899">
    <property type="term" value="F:nucleoside triphosphate adenylate kinase activity"/>
    <property type="evidence" value="ECO:0000318"/>
    <property type="project" value="GO_Central"/>
</dbReference>
<sequence length="373" mass="42755">AWMGCTPSRTDFQPDAHSDLFRPPAPIPVTIGSSVGRSLQSNQVSVGFIFDRFECFDFLDFPCFQNDDGILNIDWILEMISSRIAVLMSQRFIIDIVPTVSSILKAEGFRARTQSRSLEQFEMKHKIAFAIDVTVKDEQSLTRLNGEANGKDDDSKKINPELNQMMRSADDIDRGKIEKRIAEYHTAAEPFISYFRKSNRLISMTLTTEAVPNLVNTTRETLLKLGFTITRKDDHVICFTTENSHDEIDFPYYKLKVVNASELSRPSADLNAQITAVYRYISSHGRHDDNFLVVVPSFQNQKTKVVINFMEKKKEVYLDEFIKNKQHDKPPKTRIRISVNSISSSRQTFLFFEPFPQSFACTISSIYREQVSI</sequence>
<dbReference type="InterPro" id="IPR027417">
    <property type="entry name" value="P-loop_NTPase"/>
</dbReference>
<accession>A8Y0S6</accession>
<dbReference type="GO" id="GO:0004017">
    <property type="term" value="F:AMP kinase activity"/>
    <property type="evidence" value="ECO:0000318"/>
    <property type="project" value="GO_Central"/>
</dbReference>
<dbReference type="InParanoid" id="A8Y0S6"/>
<dbReference type="Proteomes" id="UP000008549">
    <property type="component" value="Unassembled WGS sequence"/>
</dbReference>
<dbReference type="EMBL" id="HE601000">
    <property type="protein sequence ID" value="CAP38496.1"/>
    <property type="molecule type" value="Genomic_DNA"/>
</dbReference>
<evidence type="ECO:0000313" key="2">
    <source>
        <dbReference type="Proteomes" id="UP000008549"/>
    </source>
</evidence>
<proteinExistence type="predicted"/>
<evidence type="ECO:0000313" key="1">
    <source>
        <dbReference type="EMBL" id="CAP38496.1"/>
    </source>
</evidence>
<dbReference type="GO" id="GO:0005759">
    <property type="term" value="C:mitochondrial matrix"/>
    <property type="evidence" value="ECO:0000318"/>
    <property type="project" value="GO_Central"/>
</dbReference>
<dbReference type="GO" id="GO:0046033">
    <property type="term" value="P:AMP metabolic process"/>
    <property type="evidence" value="ECO:0000318"/>
    <property type="project" value="GO_Central"/>
</dbReference>
<reference evidence="1 2" key="1">
    <citation type="journal article" date="2003" name="PLoS Biol.">
        <title>The genome sequence of Caenorhabditis briggsae: a platform for comparative genomics.</title>
        <authorList>
            <person name="Stein L.D."/>
            <person name="Bao Z."/>
            <person name="Blasiar D."/>
            <person name="Blumenthal T."/>
            <person name="Brent M.R."/>
            <person name="Chen N."/>
            <person name="Chinwalla A."/>
            <person name="Clarke L."/>
            <person name="Clee C."/>
            <person name="Coghlan A."/>
            <person name="Coulson A."/>
            <person name="D'Eustachio P."/>
            <person name="Fitch D.H."/>
            <person name="Fulton L.A."/>
            <person name="Fulton R.E."/>
            <person name="Griffiths-Jones S."/>
            <person name="Harris T.W."/>
            <person name="Hillier L.W."/>
            <person name="Kamath R."/>
            <person name="Kuwabara P.E."/>
            <person name="Mardis E.R."/>
            <person name="Marra M.A."/>
            <person name="Miner T.L."/>
            <person name="Minx P."/>
            <person name="Mullikin J.C."/>
            <person name="Plumb R.W."/>
            <person name="Rogers J."/>
            <person name="Schein J.E."/>
            <person name="Sohrmann M."/>
            <person name="Spieth J."/>
            <person name="Stajich J.E."/>
            <person name="Wei C."/>
            <person name="Willey D."/>
            <person name="Wilson R.K."/>
            <person name="Durbin R."/>
            <person name="Waterston R.H."/>
        </authorList>
    </citation>
    <scope>NUCLEOTIDE SEQUENCE [LARGE SCALE GENOMIC DNA]</scope>
    <source>
        <strain evidence="1 2">AF16</strain>
    </source>
</reference>
<reference evidence="1 2" key="2">
    <citation type="journal article" date="2011" name="PLoS Genet.">
        <title>Caenorhabditis briggsae recombinant inbred line genotypes reveal inter-strain incompatibility and the evolution of recombination.</title>
        <authorList>
            <person name="Ross J.A."/>
            <person name="Koboldt D.C."/>
            <person name="Staisch J.E."/>
            <person name="Chamberlin H.M."/>
            <person name="Gupta B.P."/>
            <person name="Miller R.D."/>
            <person name="Baird S.E."/>
            <person name="Haag E.S."/>
        </authorList>
    </citation>
    <scope>NUCLEOTIDE SEQUENCE [LARGE SCALE GENOMIC DNA]</scope>
    <source>
        <strain evidence="1 2">AF16</strain>
    </source>
</reference>
<dbReference type="RefSeq" id="XP_002632914.1">
    <property type="nucleotide sequence ID" value="XM_002632868.1"/>
</dbReference>
<dbReference type="HOGENOM" id="CLU_743084_0_0_1"/>
<feature type="non-terminal residue" evidence="1">
    <location>
        <position position="373"/>
    </location>
</feature>
<dbReference type="Gene3D" id="3.40.50.300">
    <property type="entry name" value="P-loop containing nucleotide triphosphate hydrolases"/>
    <property type="match status" value="1"/>
</dbReference>
<dbReference type="CTD" id="8574911"/>
<name>A8Y0S6_CAEBR</name>
<dbReference type="GO" id="GO:0005737">
    <property type="term" value="C:cytoplasm"/>
    <property type="evidence" value="ECO:0000318"/>
    <property type="project" value="GO_Central"/>
</dbReference>
<dbReference type="AlphaFoldDB" id="A8Y0S6"/>
<dbReference type="KEGG" id="cbr:CBG_21667"/>
<dbReference type="OMA" id="ADLIWHR"/>
<organism evidence="1 2">
    <name type="scientific">Caenorhabditis briggsae</name>
    <dbReference type="NCBI Taxonomy" id="6238"/>
    <lineage>
        <taxon>Eukaryota</taxon>
        <taxon>Metazoa</taxon>
        <taxon>Ecdysozoa</taxon>
        <taxon>Nematoda</taxon>
        <taxon>Chromadorea</taxon>
        <taxon>Rhabditida</taxon>
        <taxon>Rhabditina</taxon>
        <taxon>Rhabditomorpha</taxon>
        <taxon>Rhabditoidea</taxon>
        <taxon>Rhabditidae</taxon>
        <taxon>Peloderinae</taxon>
        <taxon>Caenorhabditis</taxon>
    </lineage>
</organism>
<gene>
    <name evidence="1" type="ORF">CBG21667</name>
    <name evidence="1" type="ORF">CBG_21667</name>
</gene>
<dbReference type="eggNOG" id="ENOG502S57U">
    <property type="taxonomic scope" value="Eukaryota"/>
</dbReference>
<dbReference type="GO" id="GO:0009142">
    <property type="term" value="P:nucleoside triphosphate biosynthetic process"/>
    <property type="evidence" value="ECO:0000318"/>
    <property type="project" value="GO_Central"/>
</dbReference>
<feature type="non-terminal residue" evidence="1">
    <location>
        <position position="1"/>
    </location>
</feature>
<keyword evidence="2" id="KW-1185">Reference proteome</keyword>
<protein>
    <submittedName>
        <fullName evidence="1">Protein CBG21667</fullName>
    </submittedName>
</protein>